<dbReference type="PANTHER" id="PTHR22602:SF0">
    <property type="entry name" value="TRANSFERASE CAF17, MITOCHONDRIAL-RELATED"/>
    <property type="match status" value="1"/>
</dbReference>
<proteinExistence type="predicted"/>
<organism evidence="2">
    <name type="scientific">uncultured Poseidoniia archaeon</name>
    <dbReference type="NCBI Taxonomy" id="1697135"/>
    <lineage>
        <taxon>Archaea</taxon>
        <taxon>Methanobacteriati</taxon>
        <taxon>Thermoplasmatota</taxon>
        <taxon>Candidatus Poseidoniia</taxon>
        <taxon>environmental samples</taxon>
    </lineage>
</organism>
<evidence type="ECO:0000313" key="2">
    <source>
        <dbReference type="EMBL" id="ANV80346.1"/>
    </source>
</evidence>
<evidence type="ECO:0008006" key="3">
    <source>
        <dbReference type="Google" id="ProtNLM"/>
    </source>
</evidence>
<sequence>MPKAAFSDCYVTIWRGGDCLTFLDGLSSNQIVNLKENQVIQSSILDKNAKIIDFVTILHLGGFLAIVGHENNFQTMLDFVTPKILQSDVSITDITKLNDVAIIFDEDNSIPIATCQTIDEVTYARIRPNLTYCIAGKKVNFGGDKMGDDFHEWRITNLIPWYEYEINSKSIPYSCGLNQYVHDSKGCFTGQEILTRMRTRNRGIKILKCIMNSDVTKEKVTTKGLEKSLVIVNQ</sequence>
<dbReference type="AlphaFoldDB" id="A0A1B1TDI9"/>
<reference evidence="2" key="2">
    <citation type="journal article" date="2015" name="ISME J.">
        <title>A new class of marine Euryarchaeota group II from the Mediterranean deep chlorophyll maximum.</title>
        <authorList>
            <person name="Martin-Cuadrado A.B."/>
            <person name="Garcia-Heredia I."/>
            <person name="Molto A.G."/>
            <person name="Lopez-Ubeda R."/>
            <person name="Kimes N."/>
            <person name="Lopez-Garcia P."/>
            <person name="Moreira D."/>
            <person name="Rodriguez-Valera F."/>
        </authorList>
    </citation>
    <scope>NUCLEOTIDE SEQUENCE</scope>
</reference>
<dbReference type="SUPFAM" id="SSF103025">
    <property type="entry name" value="Folate-binding domain"/>
    <property type="match status" value="1"/>
</dbReference>
<dbReference type="Gene3D" id="3.30.1360.120">
    <property type="entry name" value="Probable tRNA modification gtpase trme, domain 1"/>
    <property type="match status" value="2"/>
</dbReference>
<keyword evidence="1" id="KW-0809">Transit peptide</keyword>
<dbReference type="InterPro" id="IPR045179">
    <property type="entry name" value="YgfZ/GcvT"/>
</dbReference>
<dbReference type="InterPro" id="IPR027266">
    <property type="entry name" value="TrmE/GcvT-like"/>
</dbReference>
<reference evidence="2" key="1">
    <citation type="submission" date="2014-11" db="EMBL/GenBank/DDBJ databases">
        <authorList>
            <person name="Zhu J."/>
            <person name="Qi W."/>
            <person name="Song R."/>
        </authorList>
    </citation>
    <scope>NUCLEOTIDE SEQUENCE</scope>
</reference>
<accession>A0A1B1TDI9</accession>
<dbReference type="PANTHER" id="PTHR22602">
    <property type="entry name" value="TRANSFERASE CAF17, MITOCHONDRIAL-RELATED"/>
    <property type="match status" value="1"/>
</dbReference>
<evidence type="ECO:0000256" key="1">
    <source>
        <dbReference type="ARBA" id="ARBA00022946"/>
    </source>
</evidence>
<name>A0A1B1TDI9_9ARCH</name>
<dbReference type="GO" id="GO:0016226">
    <property type="term" value="P:iron-sulfur cluster assembly"/>
    <property type="evidence" value="ECO:0007669"/>
    <property type="project" value="TreeGrafter"/>
</dbReference>
<dbReference type="EMBL" id="KP211885">
    <property type="protein sequence ID" value="ANV80346.1"/>
    <property type="molecule type" value="Genomic_DNA"/>
</dbReference>
<protein>
    <recommendedName>
        <fullName evidence="3">Aminomethyltransferase folate-binding domain-containing protein</fullName>
    </recommendedName>
</protein>
<dbReference type="InterPro" id="IPR017703">
    <property type="entry name" value="YgfZ/GCV_T_CS"/>
</dbReference>
<dbReference type="NCBIfam" id="TIGR03317">
    <property type="entry name" value="ygfZ_signature"/>
    <property type="match status" value="1"/>
</dbReference>